<sequence length="195" mass="22252">MDSTRLAMMTCAKAQYGCAPGVIRTRVGYTGGTTKNPTYKNLGDHTETIQLDFDPTETDYRTLLDMFWDFHDPTACQKRQYMSAIFYHDNEQKAIAEESLKQHQDKIMRPIATKIVPAGVFYDAEDYHQKYLLRRHIELCESLKKAGMQDFKESHVASRLNGYCSGSGTLAAFEAEREQLGLSEAQAVFVRQFIE</sequence>
<protein>
    <recommendedName>
        <fullName evidence="2">peptide-methionine (S)-S-oxide reductase</fullName>
        <ecNumber evidence="2">1.8.4.11</ecNumber>
    </recommendedName>
    <alternativeName>
        <fullName evidence="4">Peptide-methionine (S)-S-oxide reductase</fullName>
    </alternativeName>
</protein>
<proteinExistence type="inferred from homology"/>
<evidence type="ECO:0000256" key="1">
    <source>
        <dbReference type="ARBA" id="ARBA00005591"/>
    </source>
</evidence>
<dbReference type="Proteomes" id="UP001321473">
    <property type="component" value="Unassembled WGS sequence"/>
</dbReference>
<dbReference type="PANTHER" id="PTHR43774:SF1">
    <property type="entry name" value="PEPTIDE METHIONINE SULFOXIDE REDUCTASE MSRA 2"/>
    <property type="match status" value="1"/>
</dbReference>
<keyword evidence="8" id="KW-1185">Reference proteome</keyword>
<dbReference type="PANTHER" id="PTHR43774">
    <property type="entry name" value="PEPTIDE METHIONINE SULFOXIDE REDUCTASE"/>
    <property type="match status" value="1"/>
</dbReference>
<dbReference type="InterPro" id="IPR049006">
    <property type="entry name" value="MsrA_helical"/>
</dbReference>
<dbReference type="InterPro" id="IPR036509">
    <property type="entry name" value="Met_Sox_Rdtase_MsrA_sf"/>
</dbReference>
<dbReference type="Pfam" id="PF20939">
    <property type="entry name" value="MsrA_helical"/>
    <property type="match status" value="1"/>
</dbReference>
<accession>A0AAQ4EFM9</accession>
<dbReference type="Gene3D" id="3.30.1060.10">
    <property type="entry name" value="Peptide methionine sulphoxide reductase MsrA"/>
    <property type="match status" value="1"/>
</dbReference>
<dbReference type="SUPFAM" id="SSF55068">
    <property type="entry name" value="Peptide methionine sulfoxide reductase"/>
    <property type="match status" value="1"/>
</dbReference>
<dbReference type="NCBIfam" id="TIGR00401">
    <property type="entry name" value="msrA"/>
    <property type="match status" value="1"/>
</dbReference>
<dbReference type="EC" id="1.8.4.11" evidence="2"/>
<dbReference type="EMBL" id="JARKHS020016830">
    <property type="protein sequence ID" value="KAK8773490.1"/>
    <property type="molecule type" value="Genomic_DNA"/>
</dbReference>
<evidence type="ECO:0000313" key="7">
    <source>
        <dbReference type="EMBL" id="KAK8773490.1"/>
    </source>
</evidence>
<dbReference type="GO" id="GO:0008113">
    <property type="term" value="F:peptide-methionine (S)-S-oxide reductase activity"/>
    <property type="evidence" value="ECO:0007669"/>
    <property type="project" value="UniProtKB-EC"/>
</dbReference>
<evidence type="ECO:0000256" key="4">
    <source>
        <dbReference type="ARBA" id="ARBA00030643"/>
    </source>
</evidence>
<dbReference type="FunFam" id="3.30.1060.10:FF:000004">
    <property type="entry name" value="Peptide methionine sulfoxide reductase A5"/>
    <property type="match status" value="1"/>
</dbReference>
<reference evidence="7 8" key="1">
    <citation type="journal article" date="2023" name="Arcadia Sci">
        <title>De novo assembly of a long-read Amblyomma americanum tick genome.</title>
        <authorList>
            <person name="Chou S."/>
            <person name="Poskanzer K.E."/>
            <person name="Rollins M."/>
            <person name="Thuy-Boun P.S."/>
        </authorList>
    </citation>
    <scope>NUCLEOTIDE SEQUENCE [LARGE SCALE GENOMIC DNA]</scope>
    <source>
        <strain evidence="7">F_SG_1</strain>
        <tissue evidence="7">Salivary glands</tissue>
    </source>
</reference>
<dbReference type="Pfam" id="PF01625">
    <property type="entry name" value="PMSR"/>
    <property type="match status" value="1"/>
</dbReference>
<dbReference type="InterPro" id="IPR002569">
    <property type="entry name" value="Met_Sox_Rdtase_MsrA_dom"/>
</dbReference>
<comment type="similarity">
    <text evidence="1">Belongs to the MsrA Met sulfoxide reductase family.</text>
</comment>
<gene>
    <name evidence="7" type="ORF">V5799_011972</name>
</gene>
<evidence type="ECO:0000259" key="6">
    <source>
        <dbReference type="Pfam" id="PF20939"/>
    </source>
</evidence>
<feature type="domain" description="Selenoprotein methionine sulfoxide reductase A helical" evidence="6">
    <location>
        <begin position="150"/>
        <end position="195"/>
    </location>
</feature>
<name>A0AAQ4EFM9_AMBAM</name>
<evidence type="ECO:0000313" key="8">
    <source>
        <dbReference type="Proteomes" id="UP001321473"/>
    </source>
</evidence>
<evidence type="ECO:0000256" key="2">
    <source>
        <dbReference type="ARBA" id="ARBA00012502"/>
    </source>
</evidence>
<keyword evidence="3" id="KW-0560">Oxidoreductase</keyword>
<feature type="domain" description="Peptide methionine sulphoxide reductase MsrA" evidence="5">
    <location>
        <begin position="11"/>
        <end position="140"/>
    </location>
</feature>
<dbReference type="AlphaFoldDB" id="A0AAQ4EFM9"/>
<organism evidence="7 8">
    <name type="scientific">Amblyomma americanum</name>
    <name type="common">Lone star tick</name>
    <dbReference type="NCBI Taxonomy" id="6943"/>
    <lineage>
        <taxon>Eukaryota</taxon>
        <taxon>Metazoa</taxon>
        <taxon>Ecdysozoa</taxon>
        <taxon>Arthropoda</taxon>
        <taxon>Chelicerata</taxon>
        <taxon>Arachnida</taxon>
        <taxon>Acari</taxon>
        <taxon>Parasitiformes</taxon>
        <taxon>Ixodida</taxon>
        <taxon>Ixodoidea</taxon>
        <taxon>Ixodidae</taxon>
        <taxon>Amblyomminae</taxon>
        <taxon>Amblyomma</taxon>
    </lineage>
</organism>
<evidence type="ECO:0000256" key="3">
    <source>
        <dbReference type="ARBA" id="ARBA00023002"/>
    </source>
</evidence>
<comment type="caution">
    <text evidence="7">The sequence shown here is derived from an EMBL/GenBank/DDBJ whole genome shotgun (WGS) entry which is preliminary data.</text>
</comment>
<evidence type="ECO:0000259" key="5">
    <source>
        <dbReference type="Pfam" id="PF01625"/>
    </source>
</evidence>